<evidence type="ECO:0000313" key="2">
    <source>
        <dbReference type="EMBL" id="SMH70784.1"/>
    </source>
</evidence>
<dbReference type="InterPro" id="IPR013087">
    <property type="entry name" value="Znf_C2H2_type"/>
</dbReference>
<evidence type="ECO:0000259" key="1">
    <source>
        <dbReference type="PROSITE" id="PS50157"/>
    </source>
</evidence>
<dbReference type="RefSeq" id="WP_157926864.1">
    <property type="nucleotide sequence ID" value="NZ_LT841358.1"/>
</dbReference>
<dbReference type="Proteomes" id="UP000230607">
    <property type="component" value="Chromosome 1"/>
</dbReference>
<evidence type="ECO:0000313" key="3">
    <source>
        <dbReference type="Proteomes" id="UP000230607"/>
    </source>
</evidence>
<sequence length="124" mass="14273">MDTTNILSTMPLYHDSMTYVDCAGDDTVAQELETYLKSHGFSAKADKSMIVVNENDIDHILVHFLKETNRLDYKIRKIDSENLLLSKEVQLEDFGFFRCEMCGYALSSQEELLVHRRAHGIQLL</sequence>
<protein>
    <recommendedName>
        <fullName evidence="1">C2H2-type domain-containing protein</fullName>
    </recommendedName>
</protein>
<organism evidence="2 3">
    <name type="scientific">Candidatus Nitrosotalea okcheonensis</name>
    <dbReference type="NCBI Taxonomy" id="1903276"/>
    <lineage>
        <taxon>Archaea</taxon>
        <taxon>Nitrososphaerota</taxon>
        <taxon>Nitrososphaeria</taxon>
        <taxon>Nitrosotaleales</taxon>
        <taxon>Nitrosotaleaceae</taxon>
        <taxon>Nitrosotalea</taxon>
    </lineage>
</organism>
<keyword evidence="3" id="KW-1185">Reference proteome</keyword>
<reference evidence="3" key="1">
    <citation type="submission" date="2017-03" db="EMBL/GenBank/DDBJ databases">
        <authorList>
            <person name="Herbold C."/>
        </authorList>
    </citation>
    <scope>NUCLEOTIDE SEQUENCE [LARGE SCALE GENOMIC DNA]</scope>
</reference>
<dbReference type="OrthoDB" id="377326at2157"/>
<dbReference type="EMBL" id="LT841358">
    <property type="protein sequence ID" value="SMH70784.1"/>
    <property type="molecule type" value="Genomic_DNA"/>
</dbReference>
<dbReference type="SMART" id="SM00355">
    <property type="entry name" value="ZnF_C2H2"/>
    <property type="match status" value="1"/>
</dbReference>
<dbReference type="PROSITE" id="PS50157">
    <property type="entry name" value="ZINC_FINGER_C2H2_2"/>
    <property type="match status" value="1"/>
</dbReference>
<dbReference type="AlphaFoldDB" id="A0A2H1FDE8"/>
<gene>
    <name evidence="2" type="ORF">NCS_10591</name>
</gene>
<name>A0A2H1FDE8_9ARCH</name>
<feature type="domain" description="C2H2-type" evidence="1">
    <location>
        <begin position="97"/>
        <end position="119"/>
    </location>
</feature>
<dbReference type="PROSITE" id="PS00028">
    <property type="entry name" value="ZINC_FINGER_C2H2_1"/>
    <property type="match status" value="1"/>
</dbReference>
<accession>A0A2H1FDE8</accession>
<proteinExistence type="predicted"/>